<dbReference type="GO" id="GO:0022857">
    <property type="term" value="F:transmembrane transporter activity"/>
    <property type="evidence" value="ECO:0007669"/>
    <property type="project" value="InterPro"/>
</dbReference>
<comment type="subcellular location">
    <subcellularLocation>
        <location evidence="1">Membrane</location>
        <topology evidence="1">Multi-pass membrane protein</topology>
    </subcellularLocation>
</comment>
<evidence type="ECO:0000313" key="7">
    <source>
        <dbReference type="EMBL" id="KAE9041125.1"/>
    </source>
</evidence>
<feature type="transmembrane region" description="Helical" evidence="5">
    <location>
        <begin position="292"/>
        <end position="309"/>
    </location>
</feature>
<comment type="caution">
    <text evidence="7">The sequence shown here is derived from an EMBL/GenBank/DDBJ whole genome shotgun (WGS) entry which is preliminary data.</text>
</comment>
<dbReference type="PANTHER" id="PTHR12741:SF48">
    <property type="entry name" value="1,3-BETA-GLUCAN SYNTHASE COMPONENT FKS1-RELATED"/>
    <property type="match status" value="1"/>
</dbReference>
<feature type="transmembrane region" description="Helical" evidence="5">
    <location>
        <begin position="587"/>
        <end position="608"/>
    </location>
</feature>
<evidence type="ECO:0000313" key="8">
    <source>
        <dbReference type="Proteomes" id="UP000435112"/>
    </source>
</evidence>
<feature type="transmembrane region" description="Helical" evidence="5">
    <location>
        <begin position="321"/>
        <end position="338"/>
    </location>
</feature>
<feature type="transmembrane region" description="Helical" evidence="5">
    <location>
        <begin position="662"/>
        <end position="681"/>
    </location>
</feature>
<evidence type="ECO:0000256" key="1">
    <source>
        <dbReference type="ARBA" id="ARBA00004141"/>
    </source>
</evidence>
<feature type="transmembrane region" description="Helical" evidence="5">
    <location>
        <begin position="815"/>
        <end position="842"/>
    </location>
</feature>
<feature type="transmembrane region" description="Helical" evidence="5">
    <location>
        <begin position="145"/>
        <end position="166"/>
    </location>
</feature>
<organism evidence="7 8">
    <name type="scientific">Phytophthora rubi</name>
    <dbReference type="NCBI Taxonomy" id="129364"/>
    <lineage>
        <taxon>Eukaryota</taxon>
        <taxon>Sar</taxon>
        <taxon>Stramenopiles</taxon>
        <taxon>Oomycota</taxon>
        <taxon>Peronosporomycetes</taxon>
        <taxon>Peronosporales</taxon>
        <taxon>Peronosporaceae</taxon>
        <taxon>Phytophthora</taxon>
    </lineage>
</organism>
<feature type="transmembrane region" description="Helical" evidence="5">
    <location>
        <begin position="358"/>
        <end position="382"/>
    </location>
</feature>
<dbReference type="InterPro" id="IPR036259">
    <property type="entry name" value="MFS_trans_sf"/>
</dbReference>
<dbReference type="Pfam" id="PF00083">
    <property type="entry name" value="Sugar_tr"/>
    <property type="match status" value="1"/>
</dbReference>
<dbReference type="PROSITE" id="PS50850">
    <property type="entry name" value="MFS"/>
    <property type="match status" value="1"/>
</dbReference>
<feature type="transmembrane region" description="Helical" evidence="5">
    <location>
        <begin position="549"/>
        <end position="567"/>
    </location>
</feature>
<feature type="transmembrane region" description="Helical" evidence="5">
    <location>
        <begin position="701"/>
        <end position="719"/>
    </location>
</feature>
<dbReference type="AlphaFoldDB" id="A0A6A3N6Y1"/>
<name>A0A6A3N6Y1_9STRA</name>
<evidence type="ECO:0000256" key="5">
    <source>
        <dbReference type="SAM" id="Phobius"/>
    </source>
</evidence>
<protein>
    <recommendedName>
        <fullName evidence="6">Major facilitator superfamily (MFS) profile domain-containing protein</fullName>
    </recommendedName>
</protein>
<feature type="transmembrane region" description="Helical" evidence="5">
    <location>
        <begin position="754"/>
        <end position="779"/>
    </location>
</feature>
<feature type="transmembrane region" description="Helical" evidence="5">
    <location>
        <begin position="490"/>
        <end position="508"/>
    </location>
</feature>
<gene>
    <name evidence="7" type="ORF">PR002_g4605</name>
</gene>
<keyword evidence="3 5" id="KW-1133">Transmembrane helix</keyword>
<dbReference type="SUPFAM" id="SSF103473">
    <property type="entry name" value="MFS general substrate transporter"/>
    <property type="match status" value="1"/>
</dbReference>
<reference evidence="7 8" key="1">
    <citation type="submission" date="2018-09" db="EMBL/GenBank/DDBJ databases">
        <title>Genomic investigation of the strawberry pathogen Phytophthora fragariae indicates pathogenicity is determined by transcriptional variation in three key races.</title>
        <authorList>
            <person name="Adams T.M."/>
            <person name="Armitage A.D."/>
            <person name="Sobczyk M.K."/>
            <person name="Bates H.J."/>
            <person name="Dunwell J.M."/>
            <person name="Nellist C.F."/>
            <person name="Harrison R.J."/>
        </authorList>
    </citation>
    <scope>NUCLEOTIDE SEQUENCE [LARGE SCALE GENOMIC DNA]</scope>
    <source>
        <strain evidence="7 8">SCRP324</strain>
    </source>
</reference>
<sequence length="925" mass="102481">MLMTIPLIATLFVEYGWHQAVVNFVELVVTLGPVFYIFETGTKSHFYDVALMRGGSKYRGTGRGFAIVRETLVNFYKEYAASHYRKAVELMGLMIIFGTYGNFNIGKDVLTEYCATADFDCDKNPDQIPSNITLLNAYSSKGQDYGIASFAVWLLGTCWLLAPFLFNTDGLDFSKTRVDITYWLTWLMSVREEENDERLLPSNNPSGPMDTWNDFYNYEASLMYPIGPMSRFVYAVRDFRHPLVMYYIFTFSFKLSDIGMLLGCIGGITILLWIGGFGIGMCTRNKARVPRGMLYVLMVLIIGVAPFIVGSMQDWDGIKSFSLTVAIFTGLFSLLHYLQLLHGLFGLPVAKWGLVRELAFFFDVIVGMFLAVPLLVLSAFPFMKTIQTRMMYNGGFSRALSSGSEFAASLSVVVGGLGGFTYGWLTCLIFSLGYVNSSSDNFVNESFIYYNNETLDGALDLTMIKVYAAGAAAVGVILSGGLAHVIGRRWTIEVSCFVTFAGCALVWLESSSMVLIGICLASAGIAMLSLVCPLYNFEICMQGWKGKGVLLFLTSAGLGYMIEAVLINNTNATTMSKDWGNSPYHDWQWQFIFGIIPIVLLVPSMFFLPESHYWEYRRKNDPKAAEVALTRLRQRHDVMEEVGELKDSFVVKAGRVNVPFRIVLVIVLQATFALFTSGALLHRVHVQPSPSQSGAQTSKWQIYYGIMTFVGAVLSLLTVDSLRRKTIFKDVLPFSAALSLACGAMGLANQESSVITQILVFLVFVSGSLSLTCGTWITAIEVFPPYQNGRFIIMSFAVYYAVHAAIYVAEPSFAISHLAFAGLCLLLTVFMFVVCASSKYGAIELKSEKKMRKDAEAARNAPSFAVRASRSQSFLRSRSQVRRSSSHYSAVTLTPQEASYSNFESPAGLNVHGGTRRTLNGSQAL</sequence>
<feature type="transmembrane region" description="Helical" evidence="5">
    <location>
        <begin position="791"/>
        <end position="809"/>
    </location>
</feature>
<dbReference type="InterPro" id="IPR005828">
    <property type="entry name" value="MFS_sugar_transport-like"/>
</dbReference>
<dbReference type="EMBL" id="QXFU01000182">
    <property type="protein sequence ID" value="KAE9041125.1"/>
    <property type="molecule type" value="Genomic_DNA"/>
</dbReference>
<feature type="transmembrane region" description="Helical" evidence="5">
    <location>
        <begin position="731"/>
        <end position="748"/>
    </location>
</feature>
<feature type="domain" description="Major facilitator superfamily (MFS) profile" evidence="6">
    <location>
        <begin position="411"/>
        <end position="839"/>
    </location>
</feature>
<dbReference type="InterPro" id="IPR020846">
    <property type="entry name" value="MFS_dom"/>
</dbReference>
<dbReference type="Proteomes" id="UP000435112">
    <property type="component" value="Unassembled WGS sequence"/>
</dbReference>
<feature type="transmembrane region" description="Helical" evidence="5">
    <location>
        <begin position="514"/>
        <end position="537"/>
    </location>
</feature>
<evidence type="ECO:0000256" key="4">
    <source>
        <dbReference type="ARBA" id="ARBA00023136"/>
    </source>
</evidence>
<evidence type="ECO:0000259" key="6">
    <source>
        <dbReference type="PROSITE" id="PS50850"/>
    </source>
</evidence>
<dbReference type="GO" id="GO:0003843">
    <property type="term" value="F:1,3-beta-D-glucan synthase activity"/>
    <property type="evidence" value="ECO:0007669"/>
    <property type="project" value="InterPro"/>
</dbReference>
<evidence type="ECO:0000256" key="3">
    <source>
        <dbReference type="ARBA" id="ARBA00022989"/>
    </source>
</evidence>
<dbReference type="PANTHER" id="PTHR12741">
    <property type="entry name" value="LYST-INTERACTING PROTEIN LIP5 DOPAMINE RESPONSIVE PROTEIN DRG-1"/>
    <property type="match status" value="1"/>
</dbReference>
<feature type="transmembrane region" description="Helical" evidence="5">
    <location>
        <begin position="258"/>
        <end position="280"/>
    </location>
</feature>
<dbReference type="OrthoDB" id="1880850at2759"/>
<feature type="transmembrane region" description="Helical" evidence="5">
    <location>
        <begin position="464"/>
        <end position="483"/>
    </location>
</feature>
<dbReference type="InterPro" id="IPR003440">
    <property type="entry name" value="Glyco_trans_48_dom"/>
</dbReference>
<dbReference type="Pfam" id="PF02364">
    <property type="entry name" value="Glucan_synthase"/>
    <property type="match status" value="1"/>
</dbReference>
<keyword evidence="4 5" id="KW-0472">Membrane</keyword>
<proteinExistence type="predicted"/>
<dbReference type="Gene3D" id="1.20.1250.20">
    <property type="entry name" value="MFS general substrate transporter like domains"/>
    <property type="match status" value="1"/>
</dbReference>
<accession>A0A6A3N6Y1</accession>
<dbReference type="GO" id="GO:0000148">
    <property type="term" value="C:1,3-beta-D-glucan synthase complex"/>
    <property type="evidence" value="ECO:0007669"/>
    <property type="project" value="InterPro"/>
</dbReference>
<keyword evidence="2 5" id="KW-0812">Transmembrane</keyword>
<feature type="transmembrane region" description="Helical" evidence="5">
    <location>
        <begin position="406"/>
        <end position="435"/>
    </location>
</feature>
<evidence type="ECO:0000256" key="2">
    <source>
        <dbReference type="ARBA" id="ARBA00022692"/>
    </source>
</evidence>
<dbReference type="GO" id="GO:0005886">
    <property type="term" value="C:plasma membrane"/>
    <property type="evidence" value="ECO:0007669"/>
    <property type="project" value="TreeGrafter"/>
</dbReference>
<feature type="transmembrane region" description="Helical" evidence="5">
    <location>
        <begin position="20"/>
        <end position="38"/>
    </location>
</feature>
<dbReference type="GO" id="GO:0006075">
    <property type="term" value="P:(1-&gt;3)-beta-D-glucan biosynthetic process"/>
    <property type="evidence" value="ECO:0007669"/>
    <property type="project" value="InterPro"/>
</dbReference>